<dbReference type="InterPro" id="IPR000711">
    <property type="entry name" value="ATPase_OSCP/dsu"/>
</dbReference>
<organism evidence="8 9">
    <name type="scientific">Spiroplasma gladiatoris</name>
    <dbReference type="NCBI Taxonomy" id="2143"/>
    <lineage>
        <taxon>Bacteria</taxon>
        <taxon>Bacillati</taxon>
        <taxon>Mycoplasmatota</taxon>
        <taxon>Mollicutes</taxon>
        <taxon>Entomoplasmatales</taxon>
        <taxon>Spiroplasmataceae</taxon>
        <taxon>Spiroplasma</taxon>
    </lineage>
</organism>
<comment type="similarity">
    <text evidence="7">Belongs to the ATPase delta chain family.</text>
</comment>
<dbReference type="PANTHER" id="PTHR11910">
    <property type="entry name" value="ATP SYNTHASE DELTA CHAIN"/>
    <property type="match status" value="1"/>
</dbReference>
<keyword evidence="6 7" id="KW-0066">ATP synthesis</keyword>
<evidence type="ECO:0000256" key="6">
    <source>
        <dbReference type="ARBA" id="ARBA00023310"/>
    </source>
</evidence>
<dbReference type="PRINTS" id="PR00125">
    <property type="entry name" value="ATPASEDELTA"/>
</dbReference>
<dbReference type="NCBIfam" id="TIGR01145">
    <property type="entry name" value="ATP_synt_delta"/>
    <property type="match status" value="1"/>
</dbReference>
<dbReference type="InterPro" id="IPR026015">
    <property type="entry name" value="ATP_synth_OSCP/delta_N_sf"/>
</dbReference>
<evidence type="ECO:0000313" key="8">
    <source>
        <dbReference type="EMBL" id="QBQ07266.1"/>
    </source>
</evidence>
<reference evidence="8 9" key="1">
    <citation type="submission" date="2019-03" db="EMBL/GenBank/DDBJ databases">
        <title>Complete genome sequence of Spiroplasma gladiatoris TG-1 (DSM 22552).</title>
        <authorList>
            <person name="Lin Y.-C."/>
            <person name="Chou L."/>
            <person name="Kuo C.-H."/>
        </authorList>
    </citation>
    <scope>NUCLEOTIDE SEQUENCE [LARGE SCALE GENOMIC DNA]</scope>
    <source>
        <strain evidence="8 9">TG-1</strain>
    </source>
</reference>
<sequence>MFVQESLIRNWSHAICTIAIETKKVEEFLNTAKDLNQIFKNNTELVEFLSNKSFNVETRIKVIDNIFAKKIDQNIVNALKLLVVRDLARGVRHIVKQMIKDLLLETNTVQGVVYSIDALDPSIIKKIETKLSTKIEKKVILDNIIDKELIAGIRVELAGKKYDSSIQGKALDMRRKVMKNRK</sequence>
<keyword evidence="3 7" id="KW-0375">Hydrogen ion transport</keyword>
<name>A0A4P7AHV0_9MOLU</name>
<gene>
    <name evidence="7 8" type="primary">atpH</name>
    <name evidence="8" type="ORF">SGLAD_v1c00650</name>
</gene>
<dbReference type="SUPFAM" id="SSF47928">
    <property type="entry name" value="N-terminal domain of the delta subunit of the F1F0-ATP synthase"/>
    <property type="match status" value="1"/>
</dbReference>
<keyword evidence="7" id="KW-1003">Cell membrane</keyword>
<dbReference type="GO" id="GO:0045259">
    <property type="term" value="C:proton-transporting ATP synthase complex"/>
    <property type="evidence" value="ECO:0007669"/>
    <property type="project" value="UniProtKB-KW"/>
</dbReference>
<keyword evidence="9" id="KW-1185">Reference proteome</keyword>
<dbReference type="Pfam" id="PF00213">
    <property type="entry name" value="OSCP"/>
    <property type="match status" value="1"/>
</dbReference>
<evidence type="ECO:0000256" key="5">
    <source>
        <dbReference type="ARBA" id="ARBA00023136"/>
    </source>
</evidence>
<dbReference type="KEGG" id="sgq:SGLAD_v1c00650"/>
<accession>A0A4P7AHV0</accession>
<comment type="function">
    <text evidence="7">F(1)F(0) ATP synthase produces ATP from ADP in the presence of a proton or sodium gradient. F-type ATPases consist of two structural domains, F(1) containing the extramembraneous catalytic core and F(0) containing the membrane proton channel, linked together by a central stalk and a peripheral stalk. During catalysis, ATP synthesis in the catalytic domain of F(1) is coupled via a rotary mechanism of the central stalk subunits to proton translocation.</text>
</comment>
<evidence type="ECO:0000256" key="2">
    <source>
        <dbReference type="ARBA" id="ARBA00022448"/>
    </source>
</evidence>
<keyword evidence="2 7" id="KW-0813">Transport</keyword>
<protein>
    <recommendedName>
        <fullName evidence="7">ATP synthase subunit delta</fullName>
    </recommendedName>
    <alternativeName>
        <fullName evidence="7">ATP synthase F(1) sector subunit delta</fullName>
    </alternativeName>
    <alternativeName>
        <fullName evidence="7">F-type ATPase subunit delta</fullName>
        <shortName evidence="7">F-ATPase subunit delta</shortName>
    </alternativeName>
</protein>
<evidence type="ECO:0000256" key="4">
    <source>
        <dbReference type="ARBA" id="ARBA00023065"/>
    </source>
</evidence>
<dbReference type="GO" id="GO:0046933">
    <property type="term" value="F:proton-transporting ATP synthase activity, rotational mechanism"/>
    <property type="evidence" value="ECO:0007669"/>
    <property type="project" value="UniProtKB-UniRule"/>
</dbReference>
<dbReference type="RefSeq" id="WP_134297067.1">
    <property type="nucleotide sequence ID" value="NZ_CP038013.1"/>
</dbReference>
<comment type="subcellular location">
    <subcellularLocation>
        <location evidence="7">Cell membrane</location>
        <topology evidence="7">Peripheral membrane protein</topology>
    </subcellularLocation>
    <subcellularLocation>
        <location evidence="1">Membrane</location>
    </subcellularLocation>
</comment>
<evidence type="ECO:0000256" key="3">
    <source>
        <dbReference type="ARBA" id="ARBA00022781"/>
    </source>
</evidence>
<evidence type="ECO:0000256" key="7">
    <source>
        <dbReference type="HAMAP-Rule" id="MF_01416"/>
    </source>
</evidence>
<dbReference type="GO" id="GO:0005886">
    <property type="term" value="C:plasma membrane"/>
    <property type="evidence" value="ECO:0007669"/>
    <property type="project" value="UniProtKB-SubCell"/>
</dbReference>
<dbReference type="Gene3D" id="1.10.520.20">
    <property type="entry name" value="N-terminal domain of the delta subunit of the F1F0-ATP synthase"/>
    <property type="match status" value="1"/>
</dbReference>
<dbReference type="Proteomes" id="UP000294309">
    <property type="component" value="Chromosome"/>
</dbReference>
<dbReference type="OrthoDB" id="389583at2"/>
<comment type="function">
    <text evidence="7">This protein is part of the stalk that links CF(0) to CF(1). It either transmits conformational changes from CF(0) to CF(1) or is implicated in proton conduction.</text>
</comment>
<evidence type="ECO:0000313" key="9">
    <source>
        <dbReference type="Proteomes" id="UP000294309"/>
    </source>
</evidence>
<dbReference type="HAMAP" id="MF_01416">
    <property type="entry name" value="ATP_synth_delta_bact"/>
    <property type="match status" value="1"/>
</dbReference>
<keyword evidence="7" id="KW-0139">CF(1)</keyword>
<dbReference type="EMBL" id="CP038013">
    <property type="protein sequence ID" value="QBQ07266.1"/>
    <property type="molecule type" value="Genomic_DNA"/>
</dbReference>
<dbReference type="AlphaFoldDB" id="A0A4P7AHV0"/>
<keyword evidence="5 7" id="KW-0472">Membrane</keyword>
<dbReference type="NCBIfam" id="NF009975">
    <property type="entry name" value="PRK13436.1"/>
    <property type="match status" value="1"/>
</dbReference>
<proteinExistence type="inferred from homology"/>
<keyword evidence="4 7" id="KW-0406">Ion transport</keyword>
<evidence type="ECO:0000256" key="1">
    <source>
        <dbReference type="ARBA" id="ARBA00004370"/>
    </source>
</evidence>